<sequence length="55" mass="6169">MLGLGKQYFEFKIIYCIDGNIPILQKSAVRKIAQADCVSVSSHFEFTVEFEAEPG</sequence>
<accession>A0A9W5IPI8</accession>
<name>A0A9W5IPI8_NEISU</name>
<comment type="caution">
    <text evidence="1">The sequence shown here is derived from an EMBL/GenBank/DDBJ whole genome shotgun (WGS) entry which is preliminary data.</text>
</comment>
<organism evidence="1 2">
    <name type="scientific">Neisseria subflava NJ9703</name>
    <dbReference type="NCBI Taxonomy" id="546268"/>
    <lineage>
        <taxon>Bacteria</taxon>
        <taxon>Pseudomonadati</taxon>
        <taxon>Pseudomonadota</taxon>
        <taxon>Betaproteobacteria</taxon>
        <taxon>Neisseriales</taxon>
        <taxon>Neisseriaceae</taxon>
        <taxon>Neisseria</taxon>
    </lineage>
</organism>
<dbReference type="Proteomes" id="UP000004621">
    <property type="component" value="Unassembled WGS sequence"/>
</dbReference>
<evidence type="ECO:0000313" key="1">
    <source>
        <dbReference type="EMBL" id="EFC51346.1"/>
    </source>
</evidence>
<dbReference type="AlphaFoldDB" id="A0A9W5IPI8"/>
<evidence type="ECO:0000313" key="2">
    <source>
        <dbReference type="Proteomes" id="UP000004621"/>
    </source>
</evidence>
<reference evidence="1 2" key="1">
    <citation type="submission" date="2010-01" db="EMBL/GenBank/DDBJ databases">
        <authorList>
            <person name="Weinstock G."/>
            <person name="Sodergren E."/>
            <person name="Clifton S."/>
            <person name="Fulton L."/>
            <person name="Fulton B."/>
            <person name="Courtney L."/>
            <person name="Fronick C."/>
            <person name="Harrison M."/>
            <person name="Strong C."/>
            <person name="Farmer C."/>
            <person name="Delahaunty K."/>
            <person name="Markovic C."/>
            <person name="Hall O."/>
            <person name="Minx P."/>
            <person name="Tomlinson C."/>
            <person name="Mitreva M."/>
            <person name="Nelson J."/>
            <person name="Hou S."/>
            <person name="Wollam A."/>
            <person name="Pepin K.H."/>
            <person name="Johnson M."/>
            <person name="Bhonagiri V."/>
            <person name="Nash W.E."/>
            <person name="Warren W."/>
            <person name="Chinwalla A."/>
            <person name="Mardis E.R."/>
            <person name="Wilson R.K."/>
        </authorList>
    </citation>
    <scope>NUCLEOTIDE SEQUENCE [LARGE SCALE GENOMIC DNA]</scope>
    <source>
        <strain evidence="1 2">NJ9703</strain>
    </source>
</reference>
<protein>
    <submittedName>
        <fullName evidence="1">Uncharacterized protein</fullName>
    </submittedName>
</protein>
<dbReference type="EMBL" id="ACEO02000012">
    <property type="protein sequence ID" value="EFC51346.1"/>
    <property type="molecule type" value="Genomic_DNA"/>
</dbReference>
<proteinExistence type="predicted"/>
<gene>
    <name evidence="1" type="ORF">NEISUBOT_05318</name>
</gene>